<gene>
    <name evidence="10" type="primary">LOC105894059</name>
</gene>
<dbReference type="GeneID" id="105894059"/>
<evidence type="ECO:0000256" key="1">
    <source>
        <dbReference type="ARBA" id="ARBA00004236"/>
    </source>
</evidence>
<dbReference type="Pfam" id="PF07686">
    <property type="entry name" value="V-set"/>
    <property type="match status" value="1"/>
</dbReference>
<sequence>MSNFILFSDVVTGSVVSQPDQVIFSRLGETVTVKCMALKDSPEYLFWYQQRLGQMPRCICMARKNTDPSYVGEFKDSHISCQTTKGGFYLKIRNSTWSDEASYYCATRNRAFLDFAERTFVRIKDETQQNSNVVTVIQSPTKDPVHFVDSEPLLCPGVSETRTEELSLYWFGPASRDSHPGLIYAYRNSSNTCETSSMMKCMHELATSNDSNASTFYCAVKTCGQILLGNGTTGQTDVK</sequence>
<dbReference type="InterPro" id="IPR052051">
    <property type="entry name" value="TCR_complex_component"/>
</dbReference>
<keyword evidence="5" id="KW-0472">Membrane</keyword>
<dbReference type="PANTHER" id="PTHR19433:SF111">
    <property type="entry name" value="T CELL RECEPTOR ALPHA VARIABLE 4"/>
    <property type="match status" value="1"/>
</dbReference>
<evidence type="ECO:0000259" key="8">
    <source>
        <dbReference type="PROSITE" id="PS50835"/>
    </source>
</evidence>
<dbReference type="PANTHER" id="PTHR19433">
    <property type="entry name" value="T-CELL RECEPTOR ALPHA CHAIN V REGION-RELATED"/>
    <property type="match status" value="1"/>
</dbReference>
<comment type="subcellular location">
    <subcellularLocation>
        <location evidence="1">Cell membrane</location>
    </subcellularLocation>
</comment>
<dbReference type="PROSITE" id="PS50835">
    <property type="entry name" value="IG_LIKE"/>
    <property type="match status" value="1"/>
</dbReference>
<organism evidence="9 10">
    <name type="scientific">Clupea harengus</name>
    <name type="common">Atlantic herring</name>
    <dbReference type="NCBI Taxonomy" id="7950"/>
    <lineage>
        <taxon>Eukaryota</taxon>
        <taxon>Metazoa</taxon>
        <taxon>Chordata</taxon>
        <taxon>Craniata</taxon>
        <taxon>Vertebrata</taxon>
        <taxon>Euteleostomi</taxon>
        <taxon>Actinopterygii</taxon>
        <taxon>Neopterygii</taxon>
        <taxon>Teleostei</taxon>
        <taxon>Clupei</taxon>
        <taxon>Clupeiformes</taxon>
        <taxon>Clupeoidei</taxon>
        <taxon>Clupeidae</taxon>
        <taxon>Clupea</taxon>
    </lineage>
</organism>
<feature type="domain" description="Ig-like" evidence="8">
    <location>
        <begin position="28"/>
        <end position="121"/>
    </location>
</feature>
<evidence type="ECO:0000256" key="4">
    <source>
        <dbReference type="ARBA" id="ARBA00022859"/>
    </source>
</evidence>
<dbReference type="Gene3D" id="2.60.40.10">
    <property type="entry name" value="Immunoglobulins"/>
    <property type="match status" value="2"/>
</dbReference>
<dbReference type="RefSeq" id="XP_031425660.1">
    <property type="nucleotide sequence ID" value="XM_031569800.1"/>
</dbReference>
<dbReference type="SUPFAM" id="SSF48726">
    <property type="entry name" value="Immunoglobulin"/>
    <property type="match status" value="1"/>
</dbReference>
<dbReference type="CDD" id="cd00099">
    <property type="entry name" value="IgV"/>
    <property type="match status" value="1"/>
</dbReference>
<evidence type="ECO:0000256" key="5">
    <source>
        <dbReference type="ARBA" id="ARBA00023136"/>
    </source>
</evidence>
<keyword evidence="3" id="KW-0732">Signal</keyword>
<dbReference type="InterPro" id="IPR013783">
    <property type="entry name" value="Ig-like_fold"/>
</dbReference>
<proteinExistence type="predicted"/>
<dbReference type="InterPro" id="IPR036179">
    <property type="entry name" value="Ig-like_dom_sf"/>
</dbReference>
<accession>A0A6P8FQC0</accession>
<dbReference type="SMART" id="SM00406">
    <property type="entry name" value="IGv"/>
    <property type="match status" value="1"/>
</dbReference>
<dbReference type="AlphaFoldDB" id="A0A6P8FQC0"/>
<name>A0A6P8FQC0_CLUHA</name>
<dbReference type="InterPro" id="IPR013106">
    <property type="entry name" value="Ig_V-set"/>
</dbReference>
<dbReference type="InterPro" id="IPR003599">
    <property type="entry name" value="Ig_sub"/>
</dbReference>
<keyword evidence="4" id="KW-0391">Immunity</keyword>
<dbReference type="GO" id="GO:0005886">
    <property type="term" value="C:plasma membrane"/>
    <property type="evidence" value="ECO:0007669"/>
    <property type="project" value="UniProtKB-SubCell"/>
</dbReference>
<keyword evidence="6" id="KW-1015">Disulfide bond</keyword>
<dbReference type="GO" id="GO:0002376">
    <property type="term" value="P:immune system process"/>
    <property type="evidence" value="ECO:0007669"/>
    <property type="project" value="UniProtKB-KW"/>
</dbReference>
<evidence type="ECO:0000313" key="9">
    <source>
        <dbReference type="Proteomes" id="UP000515152"/>
    </source>
</evidence>
<reference evidence="10" key="1">
    <citation type="submission" date="2025-08" db="UniProtKB">
        <authorList>
            <consortium name="RefSeq"/>
        </authorList>
    </citation>
    <scope>IDENTIFICATION</scope>
</reference>
<keyword evidence="2" id="KW-1003">Cell membrane</keyword>
<dbReference type="InterPro" id="IPR007110">
    <property type="entry name" value="Ig-like_dom"/>
</dbReference>
<keyword evidence="7" id="KW-0325">Glycoprotein</keyword>
<evidence type="ECO:0000313" key="10">
    <source>
        <dbReference type="RefSeq" id="XP_031425660.1"/>
    </source>
</evidence>
<dbReference type="GO" id="GO:0009617">
    <property type="term" value="P:response to bacterium"/>
    <property type="evidence" value="ECO:0007669"/>
    <property type="project" value="TreeGrafter"/>
</dbReference>
<keyword evidence="9" id="KW-1185">Reference proteome</keyword>
<dbReference type="OrthoDB" id="6370831at2759"/>
<dbReference type="Proteomes" id="UP000515152">
    <property type="component" value="Chromosome 6"/>
</dbReference>
<dbReference type="KEGG" id="char:105894059"/>
<protein>
    <submittedName>
        <fullName evidence="10">Uncharacterized protein LOC105894059</fullName>
    </submittedName>
</protein>
<dbReference type="SMART" id="SM00409">
    <property type="entry name" value="IG"/>
    <property type="match status" value="1"/>
</dbReference>
<evidence type="ECO:0000256" key="2">
    <source>
        <dbReference type="ARBA" id="ARBA00022475"/>
    </source>
</evidence>
<evidence type="ECO:0000256" key="7">
    <source>
        <dbReference type="ARBA" id="ARBA00023180"/>
    </source>
</evidence>
<evidence type="ECO:0000256" key="3">
    <source>
        <dbReference type="ARBA" id="ARBA00022729"/>
    </source>
</evidence>
<evidence type="ECO:0000256" key="6">
    <source>
        <dbReference type="ARBA" id="ARBA00023157"/>
    </source>
</evidence>